<evidence type="ECO:0000256" key="6">
    <source>
        <dbReference type="PROSITE-ProRule" id="PRU10010"/>
    </source>
</evidence>
<gene>
    <name evidence="5" type="primary">argC</name>
    <name evidence="8" type="ORF">A4H97_06065</name>
</gene>
<dbReference type="InterPro" id="IPR000706">
    <property type="entry name" value="AGPR_type-1"/>
</dbReference>
<dbReference type="PROSITE" id="PS01224">
    <property type="entry name" value="ARGC"/>
    <property type="match status" value="1"/>
</dbReference>
<dbReference type="SUPFAM" id="SSF55347">
    <property type="entry name" value="Glyceraldehyde-3-phosphate dehydrogenase-like, C-terminal domain"/>
    <property type="match status" value="1"/>
</dbReference>
<dbReference type="UniPathway" id="UPA00068">
    <property type="reaction ID" value="UER00108"/>
</dbReference>
<evidence type="ECO:0000313" key="9">
    <source>
        <dbReference type="Proteomes" id="UP000192610"/>
    </source>
</evidence>
<dbReference type="RefSeq" id="WP_081201085.1">
    <property type="nucleotide sequence ID" value="NZ_FOCZ01000002.1"/>
</dbReference>
<evidence type="ECO:0000256" key="5">
    <source>
        <dbReference type="HAMAP-Rule" id="MF_00150"/>
    </source>
</evidence>
<evidence type="ECO:0000313" key="8">
    <source>
        <dbReference type="EMBL" id="OQP47078.1"/>
    </source>
</evidence>
<dbReference type="STRING" id="354355.SAMN05660816_01241"/>
<evidence type="ECO:0000256" key="1">
    <source>
        <dbReference type="ARBA" id="ARBA00022571"/>
    </source>
</evidence>
<dbReference type="GO" id="GO:0070401">
    <property type="term" value="F:NADP+ binding"/>
    <property type="evidence" value="ECO:0007669"/>
    <property type="project" value="InterPro"/>
</dbReference>
<dbReference type="SUPFAM" id="SSF51735">
    <property type="entry name" value="NAD(P)-binding Rossmann-fold domains"/>
    <property type="match status" value="1"/>
</dbReference>
<keyword evidence="5" id="KW-0963">Cytoplasm</keyword>
<dbReference type="Pfam" id="PF01118">
    <property type="entry name" value="Semialdhyde_dh"/>
    <property type="match status" value="1"/>
</dbReference>
<dbReference type="InterPro" id="IPR036291">
    <property type="entry name" value="NAD(P)-bd_dom_sf"/>
</dbReference>
<evidence type="ECO:0000259" key="7">
    <source>
        <dbReference type="SMART" id="SM00859"/>
    </source>
</evidence>
<keyword evidence="1 5" id="KW-0055">Arginine biosynthesis</keyword>
<evidence type="ECO:0000256" key="3">
    <source>
        <dbReference type="ARBA" id="ARBA00022857"/>
    </source>
</evidence>
<sequence>MSKKVRVGIIGGAGYTGGELLRLLVNHPQVEIAFINSKSNAGNPISQVHADLIGETDLLFSDDLSPLQDGSVDVIFLCVGHGDARKFLSEYTVNDKIKIIDLSQDFRLAPKSSIGNRQFVYGLPELNKDQIKSAQNIANPGCFATGIQLGLLPLAKAGLLGPVYTTGITGSTGAGQGLSATSHFSWRANNIQAYKTLTHQHLKEITQSIQQLQPGFSPVTAEGSSESLSFIPWRGDFTRGIFISSLVDCDWKLEQLIELYSDFYKGQPFTVLSKSEIFLKQVVNTNKCVIQLEKIGSKLVVHSAIDNLTKGASGQAVQNMNLIFGLEETAGLKLKANYF</sequence>
<dbReference type="EMBL" id="LVXG01000023">
    <property type="protein sequence ID" value="OQP47078.1"/>
    <property type="molecule type" value="Genomic_DNA"/>
</dbReference>
<keyword evidence="3 5" id="KW-0521">NADP</keyword>
<comment type="subcellular location">
    <subcellularLocation>
        <location evidence="5">Cytoplasm</location>
    </subcellularLocation>
</comment>
<dbReference type="EC" id="1.2.1.38" evidence="5"/>
<feature type="active site" evidence="5 6">
    <location>
        <position position="142"/>
    </location>
</feature>
<dbReference type="InterPro" id="IPR058924">
    <property type="entry name" value="AGPR_dimerisation_dom"/>
</dbReference>
<dbReference type="GO" id="GO:0005737">
    <property type="term" value="C:cytoplasm"/>
    <property type="evidence" value="ECO:0007669"/>
    <property type="project" value="UniProtKB-SubCell"/>
</dbReference>
<dbReference type="Gene3D" id="3.40.50.720">
    <property type="entry name" value="NAD(P)-binding Rossmann-like Domain"/>
    <property type="match status" value="1"/>
</dbReference>
<dbReference type="Proteomes" id="UP000192610">
    <property type="component" value="Unassembled WGS sequence"/>
</dbReference>
<keyword evidence="9" id="KW-1185">Reference proteome</keyword>
<keyword evidence="2 5" id="KW-0028">Amino-acid biosynthesis</keyword>
<comment type="similarity">
    <text evidence="5">Belongs to the NAGSA dehydrogenase family. Type 1 subfamily.</text>
</comment>
<evidence type="ECO:0000256" key="2">
    <source>
        <dbReference type="ARBA" id="ARBA00022605"/>
    </source>
</evidence>
<dbReference type="OrthoDB" id="9801289at2"/>
<dbReference type="GO" id="GO:0006526">
    <property type="term" value="P:L-arginine biosynthetic process"/>
    <property type="evidence" value="ECO:0007669"/>
    <property type="project" value="UniProtKB-UniRule"/>
</dbReference>
<comment type="pathway">
    <text evidence="5">Amino-acid biosynthesis; L-arginine biosynthesis; N(2)-acetyl-L-ornithine from L-glutamate: step 3/4.</text>
</comment>
<dbReference type="InterPro" id="IPR023013">
    <property type="entry name" value="AGPR_AS"/>
</dbReference>
<dbReference type="HAMAP" id="MF_00150">
    <property type="entry name" value="ArgC_type1"/>
    <property type="match status" value="1"/>
</dbReference>
<comment type="caution">
    <text evidence="8">The sequence shown here is derived from an EMBL/GenBank/DDBJ whole genome shotgun (WGS) entry which is preliminary data.</text>
</comment>
<reference evidence="9" key="1">
    <citation type="submission" date="2016-04" db="EMBL/GenBank/DDBJ databases">
        <authorList>
            <person name="Chen L."/>
            <person name="Zhuang W."/>
            <person name="Wang G."/>
        </authorList>
    </citation>
    <scope>NUCLEOTIDE SEQUENCE [LARGE SCALE GENOMIC DNA]</scope>
    <source>
        <strain evidence="9">17621</strain>
    </source>
</reference>
<organism evidence="8 9">
    <name type="scientific">Niastella yeongjuensis</name>
    <dbReference type="NCBI Taxonomy" id="354355"/>
    <lineage>
        <taxon>Bacteria</taxon>
        <taxon>Pseudomonadati</taxon>
        <taxon>Bacteroidota</taxon>
        <taxon>Chitinophagia</taxon>
        <taxon>Chitinophagales</taxon>
        <taxon>Chitinophagaceae</taxon>
        <taxon>Niastella</taxon>
    </lineage>
</organism>
<feature type="domain" description="Semialdehyde dehydrogenase NAD-binding" evidence="7">
    <location>
        <begin position="6"/>
        <end position="134"/>
    </location>
</feature>
<evidence type="ECO:0000256" key="4">
    <source>
        <dbReference type="ARBA" id="ARBA00023002"/>
    </source>
</evidence>
<dbReference type="SMART" id="SM00859">
    <property type="entry name" value="Semialdhyde_dh"/>
    <property type="match status" value="1"/>
</dbReference>
<comment type="catalytic activity">
    <reaction evidence="5">
        <text>N-acetyl-L-glutamate 5-semialdehyde + phosphate + NADP(+) = N-acetyl-L-glutamyl 5-phosphate + NADPH + H(+)</text>
        <dbReference type="Rhea" id="RHEA:21588"/>
        <dbReference type="ChEBI" id="CHEBI:15378"/>
        <dbReference type="ChEBI" id="CHEBI:29123"/>
        <dbReference type="ChEBI" id="CHEBI:43474"/>
        <dbReference type="ChEBI" id="CHEBI:57783"/>
        <dbReference type="ChEBI" id="CHEBI:57936"/>
        <dbReference type="ChEBI" id="CHEBI:58349"/>
        <dbReference type="EC" id="1.2.1.38"/>
    </reaction>
</comment>
<dbReference type="GO" id="GO:0051287">
    <property type="term" value="F:NAD binding"/>
    <property type="evidence" value="ECO:0007669"/>
    <property type="project" value="InterPro"/>
</dbReference>
<dbReference type="PANTHER" id="PTHR32338:SF10">
    <property type="entry name" value="N-ACETYL-GAMMA-GLUTAMYL-PHOSPHATE REDUCTASE, CHLOROPLASTIC-RELATED"/>
    <property type="match status" value="1"/>
</dbReference>
<dbReference type="PANTHER" id="PTHR32338">
    <property type="entry name" value="N-ACETYL-GAMMA-GLUTAMYL-PHOSPHATE REDUCTASE, CHLOROPLASTIC-RELATED-RELATED"/>
    <property type="match status" value="1"/>
</dbReference>
<dbReference type="NCBIfam" id="TIGR01850">
    <property type="entry name" value="argC"/>
    <property type="match status" value="1"/>
</dbReference>
<accession>A0A1V9ELQ3</accession>
<dbReference type="Gene3D" id="3.30.360.10">
    <property type="entry name" value="Dihydrodipicolinate Reductase, domain 2"/>
    <property type="match status" value="1"/>
</dbReference>
<name>A0A1V9ELQ3_9BACT</name>
<dbReference type="InterPro" id="IPR050085">
    <property type="entry name" value="AGPR"/>
</dbReference>
<dbReference type="GO" id="GO:0003942">
    <property type="term" value="F:N-acetyl-gamma-glutamyl-phosphate reductase activity"/>
    <property type="evidence" value="ECO:0007669"/>
    <property type="project" value="UniProtKB-UniRule"/>
</dbReference>
<dbReference type="AlphaFoldDB" id="A0A1V9ELQ3"/>
<dbReference type="CDD" id="cd17895">
    <property type="entry name" value="AGPR_1_N"/>
    <property type="match status" value="1"/>
</dbReference>
<proteinExistence type="inferred from homology"/>
<protein>
    <recommendedName>
        <fullName evidence="5">N-acetyl-gamma-glutamyl-phosphate reductase</fullName>
        <shortName evidence="5">AGPR</shortName>
        <ecNumber evidence="5">1.2.1.38</ecNumber>
    </recommendedName>
    <alternativeName>
        <fullName evidence="5">N-acetyl-glutamate semialdehyde dehydrogenase</fullName>
        <shortName evidence="5">NAGSA dehydrogenase</shortName>
    </alternativeName>
</protein>
<dbReference type="CDD" id="cd23934">
    <property type="entry name" value="AGPR_1_C"/>
    <property type="match status" value="1"/>
</dbReference>
<comment type="function">
    <text evidence="5">Catalyzes the NADPH-dependent reduction of N-acetyl-5-glutamyl phosphate to yield N-acetyl-L-glutamate 5-semialdehyde.</text>
</comment>
<dbReference type="InterPro" id="IPR000534">
    <property type="entry name" value="Semialdehyde_DH_NAD-bd"/>
</dbReference>
<keyword evidence="4 5" id="KW-0560">Oxidoreductase</keyword>
<dbReference type="Pfam" id="PF22698">
    <property type="entry name" value="Semialdhyde_dhC_1"/>
    <property type="match status" value="1"/>
</dbReference>